<dbReference type="GO" id="GO:0009435">
    <property type="term" value="P:NAD+ biosynthetic process"/>
    <property type="evidence" value="ECO:0007669"/>
    <property type="project" value="UniProtKB-UniPathway"/>
</dbReference>
<comment type="caution">
    <text evidence="15">The sequence shown here is derived from an EMBL/GenBank/DDBJ whole genome shotgun (WGS) entry which is preliminary data.</text>
</comment>
<evidence type="ECO:0000259" key="13">
    <source>
        <dbReference type="Pfam" id="PF01729"/>
    </source>
</evidence>
<sequence>MKQTSFEVLLELAIKEDLAEAGDVTSRAIFGDDQVLARLHSKDTGILAGTDFFTRVFHRIDPSTQVECLFSDGDSLKPGDIVAELRGSTLSILTAERIALNFLGYLSGIATVTQQFSRLQRGKTRILDTRKTLPGYRELAKYAVSVGGGTNHRMGLYDMVMIKDNHIDAAGSIQRAVSMVRDKWGSRYRIEVECRNAEEVSEALDAGADIIMLDNMDAKTAAECLGQRRGDVAFEASGDMSLEKIAGYMEIGLDYISVGKLTHSVKNFDFSLKIAGPEA</sequence>
<evidence type="ECO:0000256" key="5">
    <source>
        <dbReference type="ARBA" id="ARBA00011944"/>
    </source>
</evidence>
<comment type="similarity">
    <text evidence="3 12">Belongs to the NadC/ModD family.</text>
</comment>
<comment type="catalytic activity">
    <reaction evidence="10">
        <text>nicotinate beta-D-ribonucleotide + CO2 + diphosphate = quinolinate + 5-phospho-alpha-D-ribose 1-diphosphate + 2 H(+)</text>
        <dbReference type="Rhea" id="RHEA:12733"/>
        <dbReference type="ChEBI" id="CHEBI:15378"/>
        <dbReference type="ChEBI" id="CHEBI:16526"/>
        <dbReference type="ChEBI" id="CHEBI:29959"/>
        <dbReference type="ChEBI" id="CHEBI:33019"/>
        <dbReference type="ChEBI" id="CHEBI:57502"/>
        <dbReference type="ChEBI" id="CHEBI:58017"/>
        <dbReference type="EC" id="2.4.2.19"/>
    </reaction>
</comment>
<dbReference type="OrthoDB" id="9782546at2"/>
<evidence type="ECO:0000256" key="11">
    <source>
        <dbReference type="ARBA" id="ARBA00069173"/>
    </source>
</evidence>
<dbReference type="GO" id="GO:0004514">
    <property type="term" value="F:nicotinate-nucleotide diphosphorylase (carboxylating) activity"/>
    <property type="evidence" value="ECO:0007669"/>
    <property type="project" value="UniProtKB-EC"/>
</dbReference>
<dbReference type="UniPathway" id="UPA00253">
    <property type="reaction ID" value="UER00331"/>
</dbReference>
<dbReference type="PANTHER" id="PTHR32179:SF3">
    <property type="entry name" value="NICOTINATE-NUCLEOTIDE PYROPHOSPHORYLASE [CARBOXYLATING]"/>
    <property type="match status" value="1"/>
</dbReference>
<keyword evidence="8 12" id="KW-0808">Transferase</keyword>
<evidence type="ECO:0000256" key="3">
    <source>
        <dbReference type="ARBA" id="ARBA00009400"/>
    </source>
</evidence>
<evidence type="ECO:0000256" key="9">
    <source>
        <dbReference type="ARBA" id="ARBA00033102"/>
    </source>
</evidence>
<evidence type="ECO:0000256" key="1">
    <source>
        <dbReference type="ARBA" id="ARBA00003237"/>
    </source>
</evidence>
<dbReference type="EC" id="2.4.2.19" evidence="5"/>
<comment type="function">
    <text evidence="1">Involved in the catabolism of quinolinic acid (QA).</text>
</comment>
<dbReference type="InterPro" id="IPR036068">
    <property type="entry name" value="Nicotinate_pribotase-like_C"/>
</dbReference>
<dbReference type="FunFam" id="3.20.20.70:FF:000030">
    <property type="entry name" value="Nicotinate-nucleotide pyrophosphorylase, carboxylating"/>
    <property type="match status" value="1"/>
</dbReference>
<dbReference type="CDD" id="cd01572">
    <property type="entry name" value="QPRTase"/>
    <property type="match status" value="1"/>
</dbReference>
<keyword evidence="16" id="KW-1185">Reference proteome</keyword>
<dbReference type="Gene3D" id="3.90.1170.20">
    <property type="entry name" value="Quinolinate phosphoribosyl transferase, N-terminal domain"/>
    <property type="match status" value="1"/>
</dbReference>
<dbReference type="STRING" id="1963862.B4O97_03085"/>
<evidence type="ECO:0000256" key="7">
    <source>
        <dbReference type="ARBA" id="ARBA00022676"/>
    </source>
</evidence>
<organism evidence="15 16">
    <name type="scientific">Marispirochaeta aestuarii</name>
    <dbReference type="NCBI Taxonomy" id="1963862"/>
    <lineage>
        <taxon>Bacteria</taxon>
        <taxon>Pseudomonadati</taxon>
        <taxon>Spirochaetota</taxon>
        <taxon>Spirochaetia</taxon>
        <taxon>Spirochaetales</taxon>
        <taxon>Spirochaetaceae</taxon>
        <taxon>Marispirochaeta</taxon>
    </lineage>
</organism>
<comment type="pathway">
    <text evidence="2">Cofactor biosynthesis; NAD(+) biosynthesis; nicotinate D-ribonucleotide from quinolinate: step 1/1.</text>
</comment>
<dbReference type="InterPro" id="IPR027277">
    <property type="entry name" value="NadC/ModD"/>
</dbReference>
<dbReference type="InterPro" id="IPR022412">
    <property type="entry name" value="Quinolinate_PRibosylTrfase_N"/>
</dbReference>
<dbReference type="Pfam" id="PF02749">
    <property type="entry name" value="QRPTase_N"/>
    <property type="match status" value="1"/>
</dbReference>
<dbReference type="EMBL" id="MWQY01000003">
    <property type="protein sequence ID" value="ORC37189.1"/>
    <property type="molecule type" value="Genomic_DNA"/>
</dbReference>
<dbReference type="Proteomes" id="UP000192343">
    <property type="component" value="Unassembled WGS sequence"/>
</dbReference>
<dbReference type="InterPro" id="IPR013785">
    <property type="entry name" value="Aldolase_TIM"/>
</dbReference>
<evidence type="ECO:0000313" key="16">
    <source>
        <dbReference type="Proteomes" id="UP000192343"/>
    </source>
</evidence>
<protein>
    <recommendedName>
        <fullName evidence="11">Probable nicotinate-nucleotide pyrophosphorylase [carboxylating]</fullName>
        <ecNumber evidence="5">2.4.2.19</ecNumber>
    </recommendedName>
    <alternativeName>
        <fullName evidence="9">Quinolinate phosphoribosyltransferase [decarboxylating]</fullName>
    </alternativeName>
</protein>
<evidence type="ECO:0000313" key="15">
    <source>
        <dbReference type="EMBL" id="ORC37189.1"/>
    </source>
</evidence>
<dbReference type="Gene3D" id="3.20.20.70">
    <property type="entry name" value="Aldolase class I"/>
    <property type="match status" value="1"/>
</dbReference>
<dbReference type="PANTHER" id="PTHR32179">
    <property type="entry name" value="NICOTINATE-NUCLEOTIDE PYROPHOSPHORYLASE [CARBOXYLATING]"/>
    <property type="match status" value="1"/>
</dbReference>
<evidence type="ECO:0000256" key="10">
    <source>
        <dbReference type="ARBA" id="ARBA00047445"/>
    </source>
</evidence>
<evidence type="ECO:0000256" key="2">
    <source>
        <dbReference type="ARBA" id="ARBA00004893"/>
    </source>
</evidence>
<dbReference type="NCBIfam" id="TIGR00078">
    <property type="entry name" value="nadC"/>
    <property type="match status" value="1"/>
</dbReference>
<evidence type="ECO:0000256" key="4">
    <source>
        <dbReference type="ARBA" id="ARBA00011218"/>
    </source>
</evidence>
<evidence type="ECO:0000259" key="14">
    <source>
        <dbReference type="Pfam" id="PF02749"/>
    </source>
</evidence>
<dbReference type="RefSeq" id="WP_083048225.1">
    <property type="nucleotide sequence ID" value="NZ_MWQY01000003.1"/>
</dbReference>
<dbReference type="SUPFAM" id="SSF51690">
    <property type="entry name" value="Nicotinate/Quinolinate PRTase C-terminal domain-like"/>
    <property type="match status" value="1"/>
</dbReference>
<dbReference type="PIRSF" id="PIRSF006250">
    <property type="entry name" value="NadC_ModD"/>
    <property type="match status" value="1"/>
</dbReference>
<evidence type="ECO:0000256" key="8">
    <source>
        <dbReference type="ARBA" id="ARBA00022679"/>
    </source>
</evidence>
<dbReference type="InterPro" id="IPR002638">
    <property type="entry name" value="Quinolinate_PRibosylTrfase_C"/>
</dbReference>
<reference evidence="15 16" key="1">
    <citation type="submission" date="2017-03" db="EMBL/GenBank/DDBJ databases">
        <title>Draft Genome sequence of Marispirochaeta sp. strain JC444.</title>
        <authorList>
            <person name="Shivani Y."/>
            <person name="Subhash Y."/>
            <person name="Sasikala C."/>
            <person name="Ramana C."/>
        </authorList>
    </citation>
    <scope>NUCLEOTIDE SEQUENCE [LARGE SCALE GENOMIC DNA]</scope>
    <source>
        <strain evidence="15 16">JC444</strain>
    </source>
</reference>
<dbReference type="InterPro" id="IPR037128">
    <property type="entry name" value="Quinolinate_PRibosylTase_N_sf"/>
</dbReference>
<keyword evidence="6" id="KW-0662">Pyridine nucleotide biosynthesis</keyword>
<dbReference type="SUPFAM" id="SSF54675">
    <property type="entry name" value="Nicotinate/Quinolinate PRTase N-terminal domain-like"/>
    <property type="match status" value="1"/>
</dbReference>
<dbReference type="AlphaFoldDB" id="A0A1Y1S117"/>
<name>A0A1Y1S117_9SPIO</name>
<dbReference type="InterPro" id="IPR004393">
    <property type="entry name" value="NadC"/>
</dbReference>
<gene>
    <name evidence="15" type="ORF">B4O97_03085</name>
</gene>
<dbReference type="Pfam" id="PF01729">
    <property type="entry name" value="QRPTase_C"/>
    <property type="match status" value="1"/>
</dbReference>
<accession>A0A1Y1S117</accession>
<comment type="subunit">
    <text evidence="4">Hexamer formed by 3 homodimers.</text>
</comment>
<proteinExistence type="inferred from homology"/>
<dbReference type="GO" id="GO:0005737">
    <property type="term" value="C:cytoplasm"/>
    <property type="evidence" value="ECO:0007669"/>
    <property type="project" value="TreeGrafter"/>
</dbReference>
<dbReference type="FunFam" id="3.90.1170.20:FF:000001">
    <property type="entry name" value="Nicotinate-nucleotide diphosphorylase (Carboxylating)"/>
    <property type="match status" value="1"/>
</dbReference>
<evidence type="ECO:0000256" key="12">
    <source>
        <dbReference type="PIRNR" id="PIRNR006250"/>
    </source>
</evidence>
<evidence type="ECO:0000256" key="6">
    <source>
        <dbReference type="ARBA" id="ARBA00022642"/>
    </source>
</evidence>
<feature type="domain" description="Quinolinate phosphoribosyl transferase N-terminal" evidence="14">
    <location>
        <begin position="23"/>
        <end position="107"/>
    </location>
</feature>
<feature type="domain" description="Quinolinate phosphoribosyl transferase C-terminal" evidence="13">
    <location>
        <begin position="109"/>
        <end position="273"/>
    </location>
</feature>
<dbReference type="GO" id="GO:0034213">
    <property type="term" value="P:quinolinate catabolic process"/>
    <property type="evidence" value="ECO:0007669"/>
    <property type="project" value="TreeGrafter"/>
</dbReference>
<keyword evidence="7 12" id="KW-0328">Glycosyltransferase</keyword>